<keyword evidence="1" id="KW-0732">Signal</keyword>
<name>A0A939FXT5_9HYPH</name>
<dbReference type="InterPro" id="IPR011990">
    <property type="entry name" value="TPR-like_helical_dom_sf"/>
</dbReference>
<sequence>MSRLTVITPFARSLALTAALAVPLALTAVGAAAAKLGRQVDESALRYYAATNQIERYQAEMNRLKTLYPDFVPTPDMGAVAQNPEADLWKFFAADKLDALQAEIARRKQIDPGFTISDDLAGKLAHKLARRDLIKAATSGNSAKVLSIAAAHPDLGGCTDLEVAWQIAAARRKTQDTDGAIASYRTLLRDCTAPADRRATLQKAIAQLGSKAEPLVAQSGLDGNATNDAEIALTRQQIVGQLADQNAAPVDAERLARFTARAQAKADAGDLALIGWLQRAKGNHADALASFERAAQAVSGQSDAPALVTKIDEGTVLSLIALDRRKEAFARVEPIRDRSPALGALFLDLGADRFQGTPRPRLPDAEIAAYAAVAGKLHSALGAETLGWYAYDFGESDVAERWFDMSMTAKPSQGAARGLVLAAMRRGDRSLARQRVEKWRPTYADLGLIDLAPNRQRPANAKPVSDPIIVAFQSAQYRRCVDLAQNRRPLSTDQSLILGWCLLKLERPNEALTAFNQASAGPISVRRDAEYGRSLALLAAGDLQAAGAAANAPLMTGARRNEIGVALLADQAIAAFDNKRYVEALAILTRRARFSPESRRLTMIRGWSLWHLGRPSAAERVFTDADRSLSTSETRRALAIVRNARNPS</sequence>
<evidence type="ECO:0000256" key="1">
    <source>
        <dbReference type="SAM" id="SignalP"/>
    </source>
</evidence>
<feature type="chain" id="PRO_5037004284" description="Tetratricopeptide repeat protein" evidence="1">
    <location>
        <begin position="34"/>
        <end position="648"/>
    </location>
</feature>
<keyword evidence="3" id="KW-1185">Reference proteome</keyword>
<gene>
    <name evidence="2" type="ORF">J1C48_06105</name>
</gene>
<proteinExistence type="predicted"/>
<dbReference type="SUPFAM" id="SSF48452">
    <property type="entry name" value="TPR-like"/>
    <property type="match status" value="1"/>
</dbReference>
<accession>A0A939FXT5</accession>
<feature type="signal peptide" evidence="1">
    <location>
        <begin position="1"/>
        <end position="33"/>
    </location>
</feature>
<organism evidence="2 3">
    <name type="scientific">Jiella flava</name>
    <dbReference type="NCBI Taxonomy" id="2816857"/>
    <lineage>
        <taxon>Bacteria</taxon>
        <taxon>Pseudomonadati</taxon>
        <taxon>Pseudomonadota</taxon>
        <taxon>Alphaproteobacteria</taxon>
        <taxon>Hyphomicrobiales</taxon>
        <taxon>Aurantimonadaceae</taxon>
        <taxon>Jiella</taxon>
    </lineage>
</organism>
<dbReference type="AlphaFoldDB" id="A0A939FXT5"/>
<comment type="caution">
    <text evidence="2">The sequence shown here is derived from an EMBL/GenBank/DDBJ whole genome shotgun (WGS) entry which is preliminary data.</text>
</comment>
<dbReference type="Proteomes" id="UP000664122">
    <property type="component" value="Unassembled WGS sequence"/>
</dbReference>
<reference evidence="2" key="1">
    <citation type="submission" date="2021-03" db="EMBL/GenBank/DDBJ databases">
        <title>Whole genome sequence of Jiella sp. CQZ9-1.</title>
        <authorList>
            <person name="Tuo L."/>
        </authorList>
    </citation>
    <scope>NUCLEOTIDE SEQUENCE</scope>
    <source>
        <strain evidence="2">CQZ9-1</strain>
    </source>
</reference>
<evidence type="ECO:0000313" key="3">
    <source>
        <dbReference type="Proteomes" id="UP000664122"/>
    </source>
</evidence>
<dbReference type="EMBL" id="JAFMPP010000003">
    <property type="protein sequence ID" value="MBO0662140.1"/>
    <property type="molecule type" value="Genomic_DNA"/>
</dbReference>
<dbReference type="RefSeq" id="WP_207256885.1">
    <property type="nucleotide sequence ID" value="NZ_JAFMPP010000003.1"/>
</dbReference>
<protein>
    <recommendedName>
        <fullName evidence="4">Tetratricopeptide repeat protein</fullName>
    </recommendedName>
</protein>
<evidence type="ECO:0000313" key="2">
    <source>
        <dbReference type="EMBL" id="MBO0662140.1"/>
    </source>
</evidence>
<dbReference type="Gene3D" id="1.25.40.10">
    <property type="entry name" value="Tetratricopeptide repeat domain"/>
    <property type="match status" value="1"/>
</dbReference>
<evidence type="ECO:0008006" key="4">
    <source>
        <dbReference type="Google" id="ProtNLM"/>
    </source>
</evidence>